<name>A0A1Y1SCS4_9GAMM</name>
<gene>
    <name evidence="2" type="ORF">ATO7_12603</name>
</gene>
<dbReference type="OrthoDB" id="5566524at2"/>
<sequence>MTHFLRLLFLALVLSASHAQAAEWQLDILVFERDMQAAFDPAETGTYRALDWPEMLAIDSDPGVPLSDVPIQIVQSAQSRGVIVQSVQNSSLQSAARRLNATSRYRVLAEHSLRIAQKSTTPPLRIHDGERLRLIARDSRPAAMSSMDYWRSQPDLAPPVETETLFGWIQFEHQIHPMLSMDLSYLRVAPEAFAVNMTPDGQREYYRDQVGQYRLKAERRLRDGKLAYFDHPRIGVLARLTAIGAQNAAQ</sequence>
<dbReference type="InterPro" id="IPR021241">
    <property type="entry name" value="CsiV"/>
</dbReference>
<keyword evidence="1" id="KW-0732">Signal</keyword>
<dbReference type="Proteomes" id="UP000192342">
    <property type="component" value="Unassembled WGS sequence"/>
</dbReference>
<evidence type="ECO:0000313" key="3">
    <source>
        <dbReference type="Proteomes" id="UP000192342"/>
    </source>
</evidence>
<accession>A0A1Y1SCS4</accession>
<dbReference type="Pfam" id="PF10972">
    <property type="entry name" value="CsiV"/>
    <property type="match status" value="1"/>
</dbReference>
<evidence type="ECO:0000313" key="2">
    <source>
        <dbReference type="EMBL" id="ORE86136.1"/>
    </source>
</evidence>
<feature type="signal peptide" evidence="1">
    <location>
        <begin position="1"/>
        <end position="21"/>
    </location>
</feature>
<dbReference type="RefSeq" id="WP_083562252.1">
    <property type="nucleotide sequence ID" value="NZ_AQQV01000003.1"/>
</dbReference>
<protein>
    <submittedName>
        <fullName evidence="2">Uncharacterized protein</fullName>
    </submittedName>
</protein>
<keyword evidence="3" id="KW-1185">Reference proteome</keyword>
<evidence type="ECO:0000256" key="1">
    <source>
        <dbReference type="SAM" id="SignalP"/>
    </source>
</evidence>
<feature type="chain" id="PRO_5013390668" evidence="1">
    <location>
        <begin position="22"/>
        <end position="250"/>
    </location>
</feature>
<dbReference type="EMBL" id="AQQV01000003">
    <property type="protein sequence ID" value="ORE86136.1"/>
    <property type="molecule type" value="Genomic_DNA"/>
</dbReference>
<organism evidence="2 3">
    <name type="scientific">Oceanococcus atlanticus</name>
    <dbReference type="NCBI Taxonomy" id="1317117"/>
    <lineage>
        <taxon>Bacteria</taxon>
        <taxon>Pseudomonadati</taxon>
        <taxon>Pseudomonadota</taxon>
        <taxon>Gammaproteobacteria</taxon>
        <taxon>Chromatiales</taxon>
        <taxon>Oceanococcaceae</taxon>
        <taxon>Oceanococcus</taxon>
    </lineage>
</organism>
<comment type="caution">
    <text evidence="2">The sequence shown here is derived from an EMBL/GenBank/DDBJ whole genome shotgun (WGS) entry which is preliminary data.</text>
</comment>
<dbReference type="AlphaFoldDB" id="A0A1Y1SCS4"/>
<proteinExistence type="predicted"/>
<dbReference type="STRING" id="1317117.ATO7_12603"/>
<reference evidence="2 3" key="1">
    <citation type="submission" date="2013-04" db="EMBL/GenBank/DDBJ databases">
        <title>Oceanococcus atlanticus 22II-S10r2 Genome Sequencing.</title>
        <authorList>
            <person name="Lai Q."/>
            <person name="Li G."/>
            <person name="Shao Z."/>
        </authorList>
    </citation>
    <scope>NUCLEOTIDE SEQUENCE [LARGE SCALE GENOMIC DNA]</scope>
    <source>
        <strain evidence="2 3">22II-S10r2</strain>
    </source>
</reference>